<feature type="domain" description="Crinkler effector protein N-terminal" evidence="5">
    <location>
        <begin position="4"/>
        <end position="123"/>
    </location>
</feature>
<sequence>MVEVSLCCAIVGKEGGVFGVKIDKGVQVWELKDAIKAKNPNDFKDVDAYKLQLFLAKKGDAWLPDDDPAAQDLDKGMIHQDVQALIDGEKMVATWTVEDCLIANKMTGQQYAPKSRQVHVLVVVPDEAGGAVASVEPSAAPTTIHRHPERLKRWAAINEMIRQKNRNGNEKTSNQETNKKRKKHDVDRPVGYSSLCWEDINPIYNFESYKPQPSDVPDADIDLLLARIVDLRKLYGEVTDGTDAKRLFFIAPILETVSRLLGDVQILVEEDMSGKNVLVKGRFEFVLERGNKKVFIVEAKKEDMEQGVVQNVTGLEALADVEELSVTYGIVTNYLEWRFLVSEDERVRKQVYSLSVSDTLPSFAGLKKVVGTIHCMLSNNQ</sequence>
<dbReference type="InParanoid" id="D0NA71"/>
<dbReference type="OrthoDB" id="117313at2759"/>
<reference evidence="7" key="1">
    <citation type="journal article" date="2009" name="Nature">
        <title>Genome sequence and analysis of the Irish potato famine pathogen Phytophthora infestans.</title>
        <authorList>
            <consortium name="The Broad Institute Genome Sequencing Platform"/>
            <person name="Haas B.J."/>
            <person name="Kamoun S."/>
            <person name="Zody M.C."/>
            <person name="Jiang R.H."/>
            <person name="Handsaker R.E."/>
            <person name="Cano L.M."/>
            <person name="Grabherr M."/>
            <person name="Kodira C.D."/>
            <person name="Raffaele S."/>
            <person name="Torto-Alalibo T."/>
            <person name="Bozkurt T.O."/>
            <person name="Ah-Fong A.M."/>
            <person name="Alvarado L."/>
            <person name="Anderson V.L."/>
            <person name="Armstrong M.R."/>
            <person name="Avrova A."/>
            <person name="Baxter L."/>
            <person name="Beynon J."/>
            <person name="Boevink P.C."/>
            <person name="Bollmann S.R."/>
            <person name="Bos J.I."/>
            <person name="Bulone V."/>
            <person name="Cai G."/>
            <person name="Cakir C."/>
            <person name="Carrington J.C."/>
            <person name="Chawner M."/>
            <person name="Conti L."/>
            <person name="Costanzo S."/>
            <person name="Ewan R."/>
            <person name="Fahlgren N."/>
            <person name="Fischbach M.A."/>
            <person name="Fugelstad J."/>
            <person name="Gilroy E.M."/>
            <person name="Gnerre S."/>
            <person name="Green P.J."/>
            <person name="Grenville-Briggs L.J."/>
            <person name="Griffith J."/>
            <person name="Grunwald N.J."/>
            <person name="Horn K."/>
            <person name="Horner N.R."/>
            <person name="Hu C.H."/>
            <person name="Huitema E."/>
            <person name="Jeong D.H."/>
            <person name="Jones A.M."/>
            <person name="Jones J.D."/>
            <person name="Jones R.W."/>
            <person name="Karlsson E.K."/>
            <person name="Kunjeti S.G."/>
            <person name="Lamour K."/>
            <person name="Liu Z."/>
            <person name="Ma L."/>
            <person name="Maclean D."/>
            <person name="Chibucos M.C."/>
            <person name="McDonald H."/>
            <person name="McWalters J."/>
            <person name="Meijer H.J."/>
            <person name="Morgan W."/>
            <person name="Morris P.F."/>
            <person name="Munro C.A."/>
            <person name="O'Neill K."/>
            <person name="Ospina-Giraldo M."/>
            <person name="Pinzon A."/>
            <person name="Pritchard L."/>
            <person name="Ramsahoye B."/>
            <person name="Ren Q."/>
            <person name="Restrepo S."/>
            <person name="Roy S."/>
            <person name="Sadanandom A."/>
            <person name="Savidor A."/>
            <person name="Schornack S."/>
            <person name="Schwartz D.C."/>
            <person name="Schumann U.D."/>
            <person name="Schwessinger B."/>
            <person name="Seyer L."/>
            <person name="Sharpe T."/>
            <person name="Silvar C."/>
            <person name="Song J."/>
            <person name="Studholme D.J."/>
            <person name="Sykes S."/>
            <person name="Thines M."/>
            <person name="van de Vondervoort P.J."/>
            <person name="Phuntumart V."/>
            <person name="Wawra S."/>
            <person name="Weide R."/>
            <person name="Win J."/>
            <person name="Young C."/>
            <person name="Zhou S."/>
            <person name="Fry W."/>
            <person name="Meyers B.C."/>
            <person name="van West P."/>
            <person name="Ristaino J."/>
            <person name="Govers F."/>
            <person name="Birch P.R."/>
            <person name="Whisson S.C."/>
            <person name="Judelson H.S."/>
            <person name="Nusbaum C."/>
        </authorList>
    </citation>
    <scope>NUCLEOTIDE SEQUENCE [LARGE SCALE GENOMIC DNA]</scope>
    <source>
        <strain evidence="7">T30-4</strain>
    </source>
</reference>
<keyword evidence="7" id="KW-1185">Reference proteome</keyword>
<dbReference type="EMBL" id="DS028130">
    <property type="protein sequence ID" value="EEY54729.1"/>
    <property type="molecule type" value="Genomic_DNA"/>
</dbReference>
<comment type="subcellular location">
    <subcellularLocation>
        <location evidence="1">Host cell</location>
    </subcellularLocation>
    <subcellularLocation>
        <location evidence="2">Secreted</location>
    </subcellularLocation>
</comment>
<dbReference type="Pfam" id="PF20147">
    <property type="entry name" value="Crinkler"/>
    <property type="match status" value="1"/>
</dbReference>
<name>D0NA71_PHYIT</name>
<keyword evidence="3" id="KW-0964">Secreted</keyword>
<dbReference type="GeneID" id="9474980"/>
<evidence type="ECO:0000313" key="7">
    <source>
        <dbReference type="Proteomes" id="UP000006643"/>
    </source>
</evidence>
<evidence type="ECO:0000256" key="1">
    <source>
        <dbReference type="ARBA" id="ARBA00004340"/>
    </source>
</evidence>
<evidence type="ECO:0000259" key="5">
    <source>
        <dbReference type="Pfam" id="PF20147"/>
    </source>
</evidence>
<evidence type="ECO:0000256" key="4">
    <source>
        <dbReference type="SAM" id="MobiDB-lite"/>
    </source>
</evidence>
<evidence type="ECO:0000313" key="6">
    <source>
        <dbReference type="EMBL" id="EEY54729.1"/>
    </source>
</evidence>
<accession>D0NA71</accession>
<dbReference type="RefSeq" id="XP_002903674.1">
    <property type="nucleotide sequence ID" value="XM_002903628.1"/>
</dbReference>
<dbReference type="KEGG" id="pif:PITG_22848"/>
<dbReference type="Proteomes" id="UP000006643">
    <property type="component" value="Unassembled WGS sequence"/>
</dbReference>
<dbReference type="AlphaFoldDB" id="D0NA71"/>
<feature type="region of interest" description="Disordered" evidence="4">
    <location>
        <begin position="162"/>
        <end position="186"/>
    </location>
</feature>
<dbReference type="HOGENOM" id="CLU_063602_0_0_1"/>
<organism evidence="6 7">
    <name type="scientific">Phytophthora infestans (strain T30-4)</name>
    <name type="common">Potato late blight agent</name>
    <dbReference type="NCBI Taxonomy" id="403677"/>
    <lineage>
        <taxon>Eukaryota</taxon>
        <taxon>Sar</taxon>
        <taxon>Stramenopiles</taxon>
        <taxon>Oomycota</taxon>
        <taxon>Peronosporomycetes</taxon>
        <taxon>Peronosporales</taxon>
        <taxon>Peronosporaceae</taxon>
        <taxon>Phytophthora</taxon>
    </lineage>
</organism>
<dbReference type="eggNOG" id="ENOG502SKAK">
    <property type="taxonomic scope" value="Eukaryota"/>
</dbReference>
<dbReference type="GO" id="GO:0043657">
    <property type="term" value="C:host cell"/>
    <property type="evidence" value="ECO:0007669"/>
    <property type="project" value="UniProtKB-SubCell"/>
</dbReference>
<dbReference type="GO" id="GO:0005576">
    <property type="term" value="C:extracellular region"/>
    <property type="evidence" value="ECO:0007669"/>
    <property type="project" value="UniProtKB-SubCell"/>
</dbReference>
<protein>
    <submittedName>
        <fullName evidence="6">Crinkler (CRN) family protein</fullName>
    </submittedName>
</protein>
<proteinExistence type="predicted"/>
<evidence type="ECO:0000256" key="2">
    <source>
        <dbReference type="ARBA" id="ARBA00004613"/>
    </source>
</evidence>
<dbReference type="InterPro" id="IPR045379">
    <property type="entry name" value="Crinkler_N"/>
</dbReference>
<dbReference type="VEuPathDB" id="FungiDB:PITG_22848"/>
<evidence type="ECO:0000256" key="3">
    <source>
        <dbReference type="ARBA" id="ARBA00022525"/>
    </source>
</evidence>
<gene>
    <name evidence="6" type="ORF">PITG_22848</name>
</gene>